<organism evidence="2 3">
    <name type="scientific">Actinospica durhamensis</name>
    <dbReference type="NCBI Taxonomy" id="1508375"/>
    <lineage>
        <taxon>Bacteria</taxon>
        <taxon>Bacillati</taxon>
        <taxon>Actinomycetota</taxon>
        <taxon>Actinomycetes</taxon>
        <taxon>Catenulisporales</taxon>
        <taxon>Actinospicaceae</taxon>
        <taxon>Actinospica</taxon>
    </lineage>
</organism>
<sequence length="89" mass="8088">MPGATYDGGANPVEGRSAGAASRGVPVRCPPAGASPSSAAERADGVPGGTARGSADGSADGTVGRTSGGTTAGGRAGRGRLPAGAAVPA</sequence>
<feature type="non-terminal residue" evidence="2">
    <location>
        <position position="89"/>
    </location>
</feature>
<dbReference type="EMBL" id="JAGSOG010000857">
    <property type="protein sequence ID" value="MBR7839997.1"/>
    <property type="molecule type" value="Genomic_DNA"/>
</dbReference>
<gene>
    <name evidence="2" type="ORF">KDL01_42585</name>
</gene>
<keyword evidence="3" id="KW-1185">Reference proteome</keyword>
<feature type="compositionally biased region" description="Gly residues" evidence="1">
    <location>
        <begin position="66"/>
        <end position="76"/>
    </location>
</feature>
<accession>A0A941IV29</accession>
<protein>
    <submittedName>
        <fullName evidence="2">Uncharacterized protein</fullName>
    </submittedName>
</protein>
<evidence type="ECO:0000313" key="3">
    <source>
        <dbReference type="Proteomes" id="UP000675781"/>
    </source>
</evidence>
<dbReference type="Proteomes" id="UP000675781">
    <property type="component" value="Unassembled WGS sequence"/>
</dbReference>
<dbReference type="AlphaFoldDB" id="A0A941IV29"/>
<name>A0A941IV29_9ACTN</name>
<proteinExistence type="predicted"/>
<feature type="region of interest" description="Disordered" evidence="1">
    <location>
        <begin position="1"/>
        <end position="89"/>
    </location>
</feature>
<reference evidence="2" key="1">
    <citation type="submission" date="2021-04" db="EMBL/GenBank/DDBJ databases">
        <title>Genome based classification of Actinospica acidithermotolerans sp. nov., an actinobacterium isolated from an Indonesian hot spring.</title>
        <authorList>
            <person name="Kusuma A.B."/>
            <person name="Putra K.E."/>
            <person name="Nafisah S."/>
            <person name="Loh J."/>
            <person name="Nouioui I."/>
            <person name="Goodfellow M."/>
        </authorList>
    </citation>
    <scope>NUCLEOTIDE SEQUENCE</scope>
    <source>
        <strain evidence="2">CSCA 57</strain>
    </source>
</reference>
<evidence type="ECO:0000313" key="2">
    <source>
        <dbReference type="EMBL" id="MBR7839997.1"/>
    </source>
</evidence>
<comment type="caution">
    <text evidence="2">The sequence shown here is derived from an EMBL/GenBank/DDBJ whole genome shotgun (WGS) entry which is preliminary data.</text>
</comment>
<evidence type="ECO:0000256" key="1">
    <source>
        <dbReference type="SAM" id="MobiDB-lite"/>
    </source>
</evidence>
<feature type="compositionally biased region" description="Low complexity" evidence="1">
    <location>
        <begin position="30"/>
        <end position="40"/>
    </location>
</feature>
<feature type="compositionally biased region" description="Low complexity" evidence="1">
    <location>
        <begin position="79"/>
        <end position="89"/>
    </location>
</feature>